<evidence type="ECO:0000256" key="3">
    <source>
        <dbReference type="ARBA" id="ARBA00022840"/>
    </source>
</evidence>
<evidence type="ECO:0000256" key="1">
    <source>
        <dbReference type="ARBA" id="ARBA00022741"/>
    </source>
</evidence>
<dbReference type="InterPro" id="IPR029000">
    <property type="entry name" value="Cyclophilin-like_dom_sf"/>
</dbReference>
<evidence type="ECO:0000256" key="2">
    <source>
        <dbReference type="ARBA" id="ARBA00022801"/>
    </source>
</evidence>
<comment type="caution">
    <text evidence="5">The sequence shown here is derived from an EMBL/GenBank/DDBJ whole genome shotgun (WGS) entry which is preliminary data.</text>
</comment>
<dbReference type="Gene3D" id="3.30.1360.40">
    <property type="match status" value="1"/>
</dbReference>
<dbReference type="RefSeq" id="WP_184574300.1">
    <property type="nucleotide sequence ID" value="NZ_JACHJT010000001.1"/>
</dbReference>
<dbReference type="Gene3D" id="2.40.100.10">
    <property type="entry name" value="Cyclophilin-like"/>
    <property type="match status" value="1"/>
</dbReference>
<name>A0A7W7RCY5_9ACTN</name>
<keyword evidence="5" id="KW-0436">Ligase</keyword>
<dbReference type="AlphaFoldDB" id="A0A7W7RCY5"/>
<dbReference type="Pfam" id="PF02682">
    <property type="entry name" value="CT_C_D"/>
    <property type="match status" value="1"/>
</dbReference>
<dbReference type="SUPFAM" id="SSF50891">
    <property type="entry name" value="Cyclophilin-like"/>
    <property type="match status" value="1"/>
</dbReference>
<dbReference type="InterPro" id="IPR003833">
    <property type="entry name" value="CT_C_D"/>
</dbReference>
<evidence type="ECO:0000313" key="6">
    <source>
        <dbReference type="Proteomes" id="UP000523007"/>
    </source>
</evidence>
<protein>
    <submittedName>
        <fullName evidence="5">Urea carboxylase</fullName>
        <ecNumber evidence="5">6.3.4.6</ecNumber>
    </submittedName>
</protein>
<dbReference type="PANTHER" id="PTHR34698">
    <property type="entry name" value="5-OXOPROLINASE SUBUNIT B"/>
    <property type="match status" value="1"/>
</dbReference>
<accession>A0A7W7RCY5</accession>
<feature type="domain" description="Carboxyltransferase" evidence="4">
    <location>
        <begin position="19"/>
        <end position="252"/>
    </location>
</feature>
<dbReference type="PANTHER" id="PTHR34698:SF2">
    <property type="entry name" value="5-OXOPROLINASE SUBUNIT B"/>
    <property type="match status" value="1"/>
</dbReference>
<dbReference type="EMBL" id="JACHJT010000001">
    <property type="protein sequence ID" value="MBB4929649.1"/>
    <property type="molecule type" value="Genomic_DNA"/>
</dbReference>
<evidence type="ECO:0000259" key="4">
    <source>
        <dbReference type="SMART" id="SM00796"/>
    </source>
</evidence>
<dbReference type="SUPFAM" id="SSF160467">
    <property type="entry name" value="PH0987 N-terminal domain-like"/>
    <property type="match status" value="1"/>
</dbReference>
<keyword evidence="1" id="KW-0547">Nucleotide-binding</keyword>
<organism evidence="5 6">
    <name type="scientific">Lipingzhangella halophila</name>
    <dbReference type="NCBI Taxonomy" id="1783352"/>
    <lineage>
        <taxon>Bacteria</taxon>
        <taxon>Bacillati</taxon>
        <taxon>Actinomycetota</taxon>
        <taxon>Actinomycetes</taxon>
        <taxon>Streptosporangiales</taxon>
        <taxon>Nocardiopsidaceae</taxon>
        <taxon>Lipingzhangella</taxon>
    </lineage>
</organism>
<dbReference type="GO" id="GO:0005524">
    <property type="term" value="F:ATP binding"/>
    <property type="evidence" value="ECO:0007669"/>
    <property type="project" value="UniProtKB-KW"/>
</dbReference>
<sequence>MTATGLIDVTGPSGGWPAITYRQAGDRHVMVEYGEHVLDLRLNFLVVSVLESLTRDPPEGLVEAAPGLRSILVGFDPARTSRSALLDHLRSVHEGQPHLSSLVLPSRVITLPIAFDDSACREAVRRYTTTVRGDAAYTAGDSNVGYVVEQTGFADAEEFYAAITATELWTAFTGFAPGLPFLLPLDPRLSLSVPKYNPTRVWTAEGSVGMGGPCVAVYPVDSPGSYQLFGRTVPIYDALGRNSAFAGSPFLIRPADRVRFVRVSEAELLETRRLALDDCYEYRIEDAPFSLAGHLGKHSAASVDLV</sequence>
<dbReference type="Proteomes" id="UP000523007">
    <property type="component" value="Unassembled WGS sequence"/>
</dbReference>
<keyword evidence="6" id="KW-1185">Reference proteome</keyword>
<gene>
    <name evidence="5" type="ORF">F4561_000469</name>
</gene>
<proteinExistence type="predicted"/>
<dbReference type="SMART" id="SM00796">
    <property type="entry name" value="AHS1"/>
    <property type="match status" value="1"/>
</dbReference>
<dbReference type="GO" id="GO:0004847">
    <property type="term" value="F:urea carboxylase activity"/>
    <property type="evidence" value="ECO:0007669"/>
    <property type="project" value="UniProtKB-EC"/>
</dbReference>
<evidence type="ECO:0000313" key="5">
    <source>
        <dbReference type="EMBL" id="MBB4929649.1"/>
    </source>
</evidence>
<dbReference type="EC" id="6.3.4.6" evidence="5"/>
<reference evidence="5 6" key="1">
    <citation type="submission" date="2020-08" db="EMBL/GenBank/DDBJ databases">
        <title>Sequencing the genomes of 1000 actinobacteria strains.</title>
        <authorList>
            <person name="Klenk H.-P."/>
        </authorList>
    </citation>
    <scope>NUCLEOTIDE SEQUENCE [LARGE SCALE GENOMIC DNA]</scope>
    <source>
        <strain evidence="5 6">DSM 102030</strain>
    </source>
</reference>
<dbReference type="GO" id="GO:0016787">
    <property type="term" value="F:hydrolase activity"/>
    <property type="evidence" value="ECO:0007669"/>
    <property type="project" value="UniProtKB-KW"/>
</dbReference>
<keyword evidence="2" id="KW-0378">Hydrolase</keyword>
<keyword evidence="3" id="KW-0067">ATP-binding</keyword>
<dbReference type="InterPro" id="IPR010016">
    <property type="entry name" value="PxpB"/>
</dbReference>